<feature type="chain" id="PRO_5023898302" description="Lipoprotein" evidence="2">
    <location>
        <begin position="22"/>
        <end position="218"/>
    </location>
</feature>
<dbReference type="Proteomes" id="UP000325827">
    <property type="component" value="Unassembled WGS sequence"/>
</dbReference>
<gene>
    <name evidence="3" type="ORF">F6B43_16540</name>
</gene>
<evidence type="ECO:0008006" key="5">
    <source>
        <dbReference type="Google" id="ProtNLM"/>
    </source>
</evidence>
<evidence type="ECO:0000256" key="1">
    <source>
        <dbReference type="SAM" id="MobiDB-lite"/>
    </source>
</evidence>
<reference evidence="4" key="1">
    <citation type="submission" date="2019-09" db="EMBL/GenBank/DDBJ databases">
        <title>Mumia zhuanghuii sp. nov. isolated from the intestinal contents of plateau pika (Ochotona curzoniae) in the Qinghai-Tibet plateau of China.</title>
        <authorList>
            <person name="Tian Z."/>
        </authorList>
    </citation>
    <scope>NUCLEOTIDE SEQUENCE [LARGE SCALE GENOMIC DNA]</scope>
    <source>
        <strain evidence="4">JCM 30598</strain>
    </source>
</reference>
<feature type="signal peptide" evidence="2">
    <location>
        <begin position="1"/>
        <end position="21"/>
    </location>
</feature>
<feature type="region of interest" description="Disordered" evidence="1">
    <location>
        <begin position="24"/>
        <end position="64"/>
    </location>
</feature>
<proteinExistence type="predicted"/>
<accession>A0A5J5J1I9</accession>
<protein>
    <recommendedName>
        <fullName evidence="5">Lipoprotein</fullName>
    </recommendedName>
</protein>
<evidence type="ECO:0000256" key="2">
    <source>
        <dbReference type="SAM" id="SignalP"/>
    </source>
</evidence>
<dbReference type="PROSITE" id="PS51257">
    <property type="entry name" value="PROKAR_LIPOPROTEIN"/>
    <property type="match status" value="1"/>
</dbReference>
<name>A0A5J5J1I9_9MICO</name>
<evidence type="ECO:0000313" key="3">
    <source>
        <dbReference type="EMBL" id="KAA9105967.1"/>
    </source>
</evidence>
<evidence type="ECO:0000313" key="4">
    <source>
        <dbReference type="Proteomes" id="UP000325827"/>
    </source>
</evidence>
<keyword evidence="4" id="KW-1185">Reference proteome</keyword>
<dbReference type="AlphaFoldDB" id="A0A5J5J1I9"/>
<comment type="caution">
    <text evidence="3">The sequence shown here is derived from an EMBL/GenBank/DDBJ whole genome shotgun (WGS) entry which is preliminary data.</text>
</comment>
<feature type="compositionally biased region" description="Low complexity" evidence="1">
    <location>
        <begin position="24"/>
        <end position="54"/>
    </location>
</feature>
<sequence>MKTTRKTAAITLMIAAALAMAACSPTTPTDPTTSPTASPTATSTPTPTLEAAPTQDPVPAPTTQQEAITGASNTIQQYLAASFALAQNPDLGESYLDGFLVQGSPQAKVIRDTVAHNIEIGLRQTGSPTTWKTNDAMSYASQSTNAATGEKSEFGAAIVYGCADNTSWTFEVPKGQVAPEIPRGSFPNQYTLIYEQTAQVWLIQENVSLRDQDGAPTC</sequence>
<dbReference type="RefSeq" id="WP_150450109.1">
    <property type="nucleotide sequence ID" value="NZ_VYSA01000004.1"/>
</dbReference>
<dbReference type="OrthoDB" id="5116693at2"/>
<keyword evidence="2" id="KW-0732">Signal</keyword>
<organism evidence="3 4">
    <name type="scientific">Microbacterium rhizomatis</name>
    <dbReference type="NCBI Taxonomy" id="1631477"/>
    <lineage>
        <taxon>Bacteria</taxon>
        <taxon>Bacillati</taxon>
        <taxon>Actinomycetota</taxon>
        <taxon>Actinomycetes</taxon>
        <taxon>Micrococcales</taxon>
        <taxon>Microbacteriaceae</taxon>
        <taxon>Microbacterium</taxon>
    </lineage>
</organism>
<dbReference type="EMBL" id="VYSA01000004">
    <property type="protein sequence ID" value="KAA9105967.1"/>
    <property type="molecule type" value="Genomic_DNA"/>
</dbReference>